<reference evidence="1" key="1">
    <citation type="journal article" date="2021" name="Proc. Natl. Acad. Sci. U.S.A.">
        <title>A Catalog of Tens of Thousands of Viruses from Human Metagenomes Reveals Hidden Associations with Chronic Diseases.</title>
        <authorList>
            <person name="Tisza M.J."/>
            <person name="Buck C.B."/>
        </authorList>
    </citation>
    <scope>NUCLEOTIDE SEQUENCE</scope>
    <source>
        <strain evidence="1">CtAJN10</strain>
    </source>
</reference>
<evidence type="ECO:0000313" key="1">
    <source>
        <dbReference type="EMBL" id="DAD77210.1"/>
    </source>
</evidence>
<name>A0A8S5M4Q7_9CAUD</name>
<proteinExistence type="predicted"/>
<accession>A0A8S5M4Q7</accession>
<organism evidence="1">
    <name type="scientific">Siphoviridae sp. ctAJN10</name>
    <dbReference type="NCBI Taxonomy" id="2826181"/>
    <lineage>
        <taxon>Viruses</taxon>
        <taxon>Duplodnaviria</taxon>
        <taxon>Heunggongvirae</taxon>
        <taxon>Uroviricota</taxon>
        <taxon>Caudoviricetes</taxon>
    </lineage>
</organism>
<sequence>MKNLFELNKILGIDDSRNNILVTLTDGRCALVDVNRRGFVVEILLDSFYKWMSFSDDFTEEDVSNVKAILATPEGIGYGPLAEEYVINPKIKRDFDEMKKEIGYEY</sequence>
<protein>
    <submittedName>
        <fullName evidence="1">Uncharacterized protein</fullName>
    </submittedName>
</protein>
<dbReference type="EMBL" id="BK014819">
    <property type="protein sequence ID" value="DAD77210.1"/>
    <property type="molecule type" value="Genomic_DNA"/>
</dbReference>